<dbReference type="InterPro" id="IPR006594">
    <property type="entry name" value="LisH"/>
</dbReference>
<protein>
    <submittedName>
        <fullName evidence="1">Uncharacterized protein</fullName>
    </submittedName>
</protein>
<dbReference type="EMBL" id="OX365900">
    <property type="protein sequence ID" value="CAI4060446.1"/>
    <property type="molecule type" value="Genomic_DNA"/>
</dbReference>
<evidence type="ECO:0000313" key="2">
    <source>
        <dbReference type="Proteomes" id="UP001162087"/>
    </source>
</evidence>
<dbReference type="OrthoDB" id="5600002at2759"/>
<dbReference type="PANTHER" id="PTHR45093">
    <property type="entry name" value="TRANSCRIPTION ACTIVATOR MSS11"/>
    <property type="match status" value="1"/>
</dbReference>
<dbReference type="PANTHER" id="PTHR45093:SF2">
    <property type="entry name" value="LISH DOMAIN-CONTAINING PROTEIN"/>
    <property type="match status" value="1"/>
</dbReference>
<dbReference type="Proteomes" id="UP001162087">
    <property type="component" value="Chromosome 5"/>
</dbReference>
<keyword evidence="2" id="KW-1185">Reference proteome</keyword>
<dbReference type="SMART" id="SM00667">
    <property type="entry name" value="LisH"/>
    <property type="match status" value="1"/>
</dbReference>
<dbReference type="GO" id="GO:0005634">
    <property type="term" value="C:nucleus"/>
    <property type="evidence" value="ECO:0007669"/>
    <property type="project" value="UniProtKB-SubCell"/>
</dbReference>
<evidence type="ECO:0000313" key="1">
    <source>
        <dbReference type="EMBL" id="CAI4060446.1"/>
    </source>
</evidence>
<sequence>MSYKASGSHPDSFPSADQSYIATQCTQGLQNNILMATNDSQQQQQFQQQQQQQQQQPPQQQQPQPQQQQPQQQWTKQPTVENSDLKEKLNCKKTLNEYILDFLTKSSLKNTAAAFAQDAQLSRDIDHEEVDGPNFNESIGNRSSLSKVVETPQGFLYEWWQIFWDVFNTSSSRGGSEFAQQYYQLVLQEQRQEQIYRSLAVHAARLQHDAERRGEYISEDVDPMHLAAMMLGNSMSPAAPVQNVNVNPMPIAMVGNPIVNNFPIPPYNNTNLSIGAAAMAAAASPSGDFANMAPTQNRNQNFTGWPVYSYPLQPTTENSMGSPCNNNTINNTTNNKSPINPPKNLKTMHTSDKHNNVPMPKCTRSRSATCRAKGRATAGPGAKKRRKNNTATVSAGSTNAGSPYITTPGSTTSEPAMVGSRLNKTPKSDMATNFRNQAIAFGEEDIYSNVKSSPSMETVSPSTAVTKHPAKPRKNQKKASTLAFPIESASKNNSNNVVTAKKHSPSSIKVSRRKSTPSIILNADATKDENDMLRTFSNNTTPNMHSAPPTKTINSFPFSGLNLGSFNKPAVSSPLSSVTESCFDSESGKVIVKGGPKRAVNGKASAPSPLNIATPPPGDSQKQRNSKTVGNVVIKPPQGFSTTNLNITLKSSKIIPSLNNLVPQELPTREKPPEPSVNKDPRNNKGNNNALSTPEEKTPSSANQAYDFGVLKNAGSLLFPNQAYTSTNRTPNGNLNFPNETSVSINKGNDDRALVQPASDIGATLETQQPSTAERQNPPPQNMKFENVGMVGGQEPDYDINLLEANENDFNFINWEG</sequence>
<reference evidence="1" key="1">
    <citation type="submission" date="2022-10" db="EMBL/GenBank/DDBJ databases">
        <authorList>
            <person name="Byrne P K."/>
        </authorList>
    </citation>
    <scope>NUCLEOTIDE SEQUENCE</scope>
    <source>
        <strain evidence="1">IFO1802</strain>
    </source>
</reference>
<name>A0AA35NRM1_SACK1</name>
<gene>
    <name evidence="1" type="primary">SKDI05G1890</name>
    <name evidence="1" type="ORF">SKDI_05G1890</name>
</gene>
<proteinExistence type="predicted"/>
<organism evidence="1 2">
    <name type="scientific">Saccharomyces kudriavzevii (strain ATCC MYA-4449 / AS 2.2408 / CBS 8840 / NBRC 1802 / NCYC 2889)</name>
    <name type="common">Yeast</name>
    <dbReference type="NCBI Taxonomy" id="226230"/>
    <lineage>
        <taxon>Eukaryota</taxon>
        <taxon>Fungi</taxon>
        <taxon>Dikarya</taxon>
        <taxon>Ascomycota</taxon>
        <taxon>Saccharomycotina</taxon>
        <taxon>Saccharomycetes</taxon>
        <taxon>Saccharomycetales</taxon>
        <taxon>Saccharomycetaceae</taxon>
        <taxon>Saccharomyces</taxon>
    </lineage>
</organism>
<accession>A0AA35NRM1</accession>
<dbReference type="PROSITE" id="PS50896">
    <property type="entry name" value="LISH"/>
    <property type="match status" value="1"/>
</dbReference>